<organism evidence="9 10">
    <name type="scientific">Stylosanthes scabra</name>
    <dbReference type="NCBI Taxonomy" id="79078"/>
    <lineage>
        <taxon>Eukaryota</taxon>
        <taxon>Viridiplantae</taxon>
        <taxon>Streptophyta</taxon>
        <taxon>Embryophyta</taxon>
        <taxon>Tracheophyta</taxon>
        <taxon>Spermatophyta</taxon>
        <taxon>Magnoliopsida</taxon>
        <taxon>eudicotyledons</taxon>
        <taxon>Gunneridae</taxon>
        <taxon>Pentapetalae</taxon>
        <taxon>rosids</taxon>
        <taxon>fabids</taxon>
        <taxon>Fabales</taxon>
        <taxon>Fabaceae</taxon>
        <taxon>Papilionoideae</taxon>
        <taxon>50 kb inversion clade</taxon>
        <taxon>dalbergioids sensu lato</taxon>
        <taxon>Dalbergieae</taxon>
        <taxon>Pterocarpus clade</taxon>
        <taxon>Stylosanthes</taxon>
    </lineage>
</organism>
<dbReference type="Pfam" id="PF07714">
    <property type="entry name" value="PK_Tyr_Ser-Thr"/>
    <property type="match status" value="1"/>
</dbReference>
<gene>
    <name evidence="9" type="ORF">PIB30_018081</name>
</gene>
<evidence type="ECO:0000256" key="6">
    <source>
        <dbReference type="PROSITE-ProRule" id="PRU10141"/>
    </source>
</evidence>
<dbReference type="Gene3D" id="1.10.510.10">
    <property type="entry name" value="Transferase(Phosphotransferase) domain 1"/>
    <property type="match status" value="1"/>
</dbReference>
<feature type="region of interest" description="Disordered" evidence="7">
    <location>
        <begin position="1"/>
        <end position="138"/>
    </location>
</feature>
<comment type="caution">
    <text evidence="9">The sequence shown here is derived from an EMBL/GenBank/DDBJ whole genome shotgun (WGS) entry which is preliminary data.</text>
</comment>
<evidence type="ECO:0000256" key="5">
    <source>
        <dbReference type="ARBA" id="ARBA00022840"/>
    </source>
</evidence>
<evidence type="ECO:0000313" key="9">
    <source>
        <dbReference type="EMBL" id="MED6205479.1"/>
    </source>
</evidence>
<dbReference type="Proteomes" id="UP001341840">
    <property type="component" value="Unassembled WGS sequence"/>
</dbReference>
<keyword evidence="5 6" id="KW-0067">ATP-binding</keyword>
<name>A0ABU6Y660_9FABA</name>
<feature type="domain" description="Protein kinase" evidence="8">
    <location>
        <begin position="215"/>
        <end position="525"/>
    </location>
</feature>
<evidence type="ECO:0000256" key="7">
    <source>
        <dbReference type="SAM" id="MobiDB-lite"/>
    </source>
</evidence>
<dbReference type="InterPro" id="IPR008271">
    <property type="entry name" value="Ser/Thr_kinase_AS"/>
</dbReference>
<keyword evidence="4" id="KW-0418">Kinase</keyword>
<feature type="binding site" evidence="6">
    <location>
        <position position="243"/>
    </location>
    <ligand>
        <name>ATP</name>
        <dbReference type="ChEBI" id="CHEBI:30616"/>
    </ligand>
</feature>
<dbReference type="PROSITE" id="PS00107">
    <property type="entry name" value="PROTEIN_KINASE_ATP"/>
    <property type="match status" value="1"/>
</dbReference>
<dbReference type="PROSITE" id="PS50011">
    <property type="entry name" value="PROTEIN_KINASE_DOM"/>
    <property type="match status" value="1"/>
</dbReference>
<keyword evidence="2" id="KW-0808">Transferase</keyword>
<dbReference type="Gene3D" id="3.30.200.20">
    <property type="entry name" value="Phosphorylase Kinase, domain 1"/>
    <property type="match status" value="1"/>
</dbReference>
<keyword evidence="10" id="KW-1185">Reference proteome</keyword>
<dbReference type="InterPro" id="IPR011009">
    <property type="entry name" value="Kinase-like_dom_sf"/>
</dbReference>
<feature type="compositionally biased region" description="Low complexity" evidence="7">
    <location>
        <begin position="1"/>
        <end position="26"/>
    </location>
</feature>
<evidence type="ECO:0000256" key="2">
    <source>
        <dbReference type="ARBA" id="ARBA00022679"/>
    </source>
</evidence>
<dbReference type="PANTHER" id="PTHR47987:SF13">
    <property type="entry name" value="RECEPTOR-LIKE CYTOSOLIC SERINE_THREONINE-PROTEIN KINASE RBK2"/>
    <property type="match status" value="1"/>
</dbReference>
<dbReference type="PANTHER" id="PTHR47987">
    <property type="entry name" value="OS08G0249100 PROTEIN"/>
    <property type="match status" value="1"/>
</dbReference>
<evidence type="ECO:0000256" key="4">
    <source>
        <dbReference type="ARBA" id="ARBA00022777"/>
    </source>
</evidence>
<accession>A0ABU6Y660</accession>
<keyword evidence="3 6" id="KW-0547">Nucleotide-binding</keyword>
<dbReference type="InterPro" id="IPR046958">
    <property type="entry name" value="RBK1/2/STUNTED"/>
</dbReference>
<keyword evidence="1" id="KW-0723">Serine/threonine-protein kinase</keyword>
<dbReference type="EMBL" id="JASCZI010241709">
    <property type="protein sequence ID" value="MED6205479.1"/>
    <property type="molecule type" value="Genomic_DNA"/>
</dbReference>
<dbReference type="InterPro" id="IPR000719">
    <property type="entry name" value="Prot_kinase_dom"/>
</dbReference>
<evidence type="ECO:0000313" key="10">
    <source>
        <dbReference type="Proteomes" id="UP001341840"/>
    </source>
</evidence>
<protein>
    <recommendedName>
        <fullName evidence="8">Protein kinase domain-containing protein</fullName>
    </recommendedName>
</protein>
<evidence type="ECO:0000256" key="1">
    <source>
        <dbReference type="ARBA" id="ARBA00022527"/>
    </source>
</evidence>
<reference evidence="9 10" key="1">
    <citation type="journal article" date="2023" name="Plants (Basel)">
        <title>Bridging the Gap: Combining Genomics and Transcriptomics Approaches to Understand Stylosanthes scabra, an Orphan Legume from the Brazilian Caatinga.</title>
        <authorList>
            <person name="Ferreira-Neto J.R.C."/>
            <person name="da Silva M.D."/>
            <person name="Binneck E."/>
            <person name="de Melo N.F."/>
            <person name="da Silva R.H."/>
            <person name="de Melo A.L.T.M."/>
            <person name="Pandolfi V."/>
            <person name="Bustamante F.O."/>
            <person name="Brasileiro-Vidal A.C."/>
            <person name="Benko-Iseppon A.M."/>
        </authorList>
    </citation>
    <scope>NUCLEOTIDE SEQUENCE [LARGE SCALE GENOMIC DNA]</scope>
    <source>
        <tissue evidence="9">Leaves</tissue>
    </source>
</reference>
<dbReference type="InterPro" id="IPR017441">
    <property type="entry name" value="Protein_kinase_ATP_BS"/>
</dbReference>
<dbReference type="SMART" id="SM00220">
    <property type="entry name" value="S_TKc"/>
    <property type="match status" value="1"/>
</dbReference>
<proteinExistence type="predicted"/>
<dbReference type="PROSITE" id="PS00108">
    <property type="entry name" value="PROTEIN_KINASE_ST"/>
    <property type="match status" value="1"/>
</dbReference>
<dbReference type="InterPro" id="IPR001245">
    <property type="entry name" value="Ser-Thr/Tyr_kinase_cat_dom"/>
</dbReference>
<evidence type="ECO:0000256" key="3">
    <source>
        <dbReference type="ARBA" id="ARBA00022741"/>
    </source>
</evidence>
<dbReference type="SUPFAM" id="SSF56112">
    <property type="entry name" value="Protein kinase-like (PK-like)"/>
    <property type="match status" value="1"/>
</dbReference>
<feature type="compositionally biased region" description="Low complexity" evidence="7">
    <location>
        <begin position="76"/>
        <end position="124"/>
    </location>
</feature>
<evidence type="ECO:0000259" key="8">
    <source>
        <dbReference type="PROSITE" id="PS50011"/>
    </source>
</evidence>
<sequence>MSSAHHSALSAMAIEPSSAPAAASSATGNDGFQSKQREHEAKQRSIIRSLRRLTALSTGSIPDVEPPTRTEDVCVSTSTTTKSWPSPRTATSSSSSNNVSPKVTSPNVVSPKVVSPKVVSPSNSGEQQDLKGNNNNNNNWNGIVSILKKGSQMPLHTLSTIKDVPYFKRRTNERIPEEFSAMIKPGTSLNPEAYRFKSSWKVFSLSDIHAATNNFSRENLIGQGGYAEVYKGQLEDGNFVAIKRLTRGDQEEMTSDFLSELGIIVHVDHPNIAKLIGYGVEGGMHLVLQLSPHGSLASILYGPREKLDWSTRYKIAVGTAEGLYYLHQQCQRRIIHRDIKAANILLSEDFEPQIADFGLSKWLPEKWTHHTVSKVEGTFGYLPPEYFMHGIVDEKTDVFAYGVLLLELITGRPALDSAQKSLVMWAKPRISQIKMDELIDPCLAGAYDEEQMKYIILTAALCIEESTIRPRMHHVLQISKGEEGSMELARELMEPLSGDDYIEEEFPSPHTSNDISKLLETLEQD</sequence>